<dbReference type="InterPro" id="IPR011032">
    <property type="entry name" value="GroES-like_sf"/>
</dbReference>
<gene>
    <name evidence="4" type="ORF">NECHADRAFT_98217</name>
</gene>
<dbReference type="RefSeq" id="XP_003041262.1">
    <property type="nucleotide sequence ID" value="XM_003041216.1"/>
</dbReference>
<dbReference type="InterPro" id="IPR036291">
    <property type="entry name" value="NAD(P)-bd_dom_sf"/>
</dbReference>
<accession>C7ZKF2</accession>
<dbReference type="STRING" id="660122.C7ZKF2"/>
<dbReference type="Proteomes" id="UP000005206">
    <property type="component" value="Chromosome 16"/>
</dbReference>
<evidence type="ECO:0000313" key="5">
    <source>
        <dbReference type="Proteomes" id="UP000005206"/>
    </source>
</evidence>
<dbReference type="InterPro" id="IPR013149">
    <property type="entry name" value="ADH-like_C"/>
</dbReference>
<evidence type="ECO:0000256" key="2">
    <source>
        <dbReference type="ARBA" id="ARBA00023002"/>
    </source>
</evidence>
<dbReference type="InterPro" id="IPR020843">
    <property type="entry name" value="ER"/>
</dbReference>
<dbReference type="SUPFAM" id="SSF50129">
    <property type="entry name" value="GroES-like"/>
    <property type="match status" value="1"/>
</dbReference>
<dbReference type="Pfam" id="PF00107">
    <property type="entry name" value="ADH_zinc_N"/>
    <property type="match status" value="1"/>
</dbReference>
<proteinExistence type="inferred from homology"/>
<evidence type="ECO:0000313" key="4">
    <source>
        <dbReference type="EMBL" id="EEU35549.1"/>
    </source>
</evidence>
<sequence length="301" mass="32321">MSNHAIVIQLSWRHGYITVKVKAVALNPTDILHIDYFASPGARQVGSLVTKRLKKGDRVAGFAHGSNALHHEDGTFAEYITAKGDLLFLVPNNVTFEEAVTLGISITTVRQALYQSLGLPTPAAPAREKFSVLIYGGSTATGALAIRFAKLSGLEVITTVSPKHFDYVKVLSADVAFDYSSETVVRDIKCATGGRLKYAFDCISKEPRAKISVGAFGDDGGIYTTLLPIPAELVSSINDKVTPKFTLAYSSIGEAFEVGQSIPANPDDFTFAKTFWVLTEKLLGEGKIKFMNPGLIMAAGA</sequence>
<dbReference type="eggNOG" id="KOG1198">
    <property type="taxonomic scope" value="Eukaryota"/>
</dbReference>
<protein>
    <recommendedName>
        <fullName evidence="3">Enoyl reductase (ER) domain-containing protein</fullName>
    </recommendedName>
</protein>
<dbReference type="InParanoid" id="C7ZKF2"/>
<dbReference type="PANTHER" id="PTHR45348:SF2">
    <property type="entry name" value="ZINC-TYPE ALCOHOL DEHYDROGENASE-LIKE PROTEIN C2E1P3.01"/>
    <property type="match status" value="1"/>
</dbReference>
<organism evidence="4 5">
    <name type="scientific">Fusarium vanettenii (strain ATCC MYA-4622 / CBS 123669 / FGSC 9596 / NRRL 45880 / 77-13-4)</name>
    <name type="common">Fusarium solani subsp. pisi</name>
    <dbReference type="NCBI Taxonomy" id="660122"/>
    <lineage>
        <taxon>Eukaryota</taxon>
        <taxon>Fungi</taxon>
        <taxon>Dikarya</taxon>
        <taxon>Ascomycota</taxon>
        <taxon>Pezizomycotina</taxon>
        <taxon>Sordariomycetes</taxon>
        <taxon>Hypocreomycetidae</taxon>
        <taxon>Hypocreales</taxon>
        <taxon>Nectriaceae</taxon>
        <taxon>Fusarium</taxon>
        <taxon>Fusarium solani species complex</taxon>
        <taxon>Fusarium vanettenii</taxon>
    </lineage>
</organism>
<dbReference type="InterPro" id="IPR047122">
    <property type="entry name" value="Trans-enoyl_RdTase-like"/>
</dbReference>
<dbReference type="VEuPathDB" id="FungiDB:NECHADRAFT_98217"/>
<dbReference type="HOGENOM" id="CLU_026673_16_1_1"/>
<dbReference type="PANTHER" id="PTHR45348">
    <property type="entry name" value="HYPOTHETICAL OXIDOREDUCTASE (EUROFUNG)"/>
    <property type="match status" value="1"/>
</dbReference>
<keyword evidence="2" id="KW-0560">Oxidoreductase</keyword>
<reference evidence="4 5" key="1">
    <citation type="journal article" date="2009" name="PLoS Genet.">
        <title>The genome of Nectria haematococca: contribution of supernumerary chromosomes to gene expansion.</title>
        <authorList>
            <person name="Coleman J.J."/>
            <person name="Rounsley S.D."/>
            <person name="Rodriguez-Carres M."/>
            <person name="Kuo A."/>
            <person name="Wasmann C.C."/>
            <person name="Grimwood J."/>
            <person name="Schmutz J."/>
            <person name="Taga M."/>
            <person name="White G.J."/>
            <person name="Zhou S."/>
            <person name="Schwartz D.C."/>
            <person name="Freitag M."/>
            <person name="Ma L.J."/>
            <person name="Danchin E.G."/>
            <person name="Henrissat B."/>
            <person name="Coutinho P.M."/>
            <person name="Nelson D.R."/>
            <person name="Straney D."/>
            <person name="Napoli C.A."/>
            <person name="Barker B.M."/>
            <person name="Gribskov M."/>
            <person name="Rep M."/>
            <person name="Kroken S."/>
            <person name="Molnar I."/>
            <person name="Rensing C."/>
            <person name="Kennell J.C."/>
            <person name="Zamora J."/>
            <person name="Farman M.L."/>
            <person name="Selker E.U."/>
            <person name="Salamov A."/>
            <person name="Shapiro H."/>
            <person name="Pangilinan J."/>
            <person name="Lindquist E."/>
            <person name="Lamers C."/>
            <person name="Grigoriev I.V."/>
            <person name="Geiser D.M."/>
            <person name="Covert S.F."/>
            <person name="Temporini E."/>
            <person name="Vanetten H.D."/>
        </authorList>
    </citation>
    <scope>NUCLEOTIDE SEQUENCE [LARGE SCALE GENOMIC DNA]</scope>
    <source>
        <strain evidence="5">ATCC MYA-4622 / CBS 123669 / FGSC 9596 / NRRL 45880 / 77-13-4</strain>
    </source>
</reference>
<feature type="domain" description="Enoyl reductase (ER)" evidence="3">
    <location>
        <begin position="5"/>
        <end position="262"/>
    </location>
</feature>
<dbReference type="EMBL" id="GG698938">
    <property type="protein sequence ID" value="EEU35549.1"/>
    <property type="molecule type" value="Genomic_DNA"/>
</dbReference>
<dbReference type="CDD" id="cd08249">
    <property type="entry name" value="enoyl_reductase_like"/>
    <property type="match status" value="1"/>
</dbReference>
<dbReference type="GO" id="GO:0016651">
    <property type="term" value="F:oxidoreductase activity, acting on NAD(P)H"/>
    <property type="evidence" value="ECO:0007669"/>
    <property type="project" value="InterPro"/>
</dbReference>
<dbReference type="Gene3D" id="3.40.50.720">
    <property type="entry name" value="NAD(P)-binding Rossmann-like Domain"/>
    <property type="match status" value="1"/>
</dbReference>
<dbReference type="AlphaFoldDB" id="C7ZKF2"/>
<evidence type="ECO:0000256" key="1">
    <source>
        <dbReference type="ARBA" id="ARBA00008072"/>
    </source>
</evidence>
<comment type="similarity">
    <text evidence="1">Belongs to the zinc-containing alcohol dehydrogenase family.</text>
</comment>
<dbReference type="FunCoup" id="C7ZKF2">
    <property type="interactions" value="247"/>
</dbReference>
<dbReference type="Gene3D" id="3.90.180.10">
    <property type="entry name" value="Medium-chain alcohol dehydrogenases, catalytic domain"/>
    <property type="match status" value="1"/>
</dbReference>
<dbReference type="OMA" id="FAEYCIP"/>
<name>C7ZKF2_FUSV7</name>
<dbReference type="KEGG" id="nhe:NECHADRAFT_98217"/>
<keyword evidence="5" id="KW-1185">Reference proteome</keyword>
<dbReference type="SMART" id="SM00829">
    <property type="entry name" value="PKS_ER"/>
    <property type="match status" value="1"/>
</dbReference>
<dbReference type="GeneID" id="9675832"/>
<evidence type="ECO:0000259" key="3">
    <source>
        <dbReference type="SMART" id="SM00829"/>
    </source>
</evidence>
<dbReference type="OrthoDB" id="48317at2759"/>
<dbReference type="SUPFAM" id="SSF51735">
    <property type="entry name" value="NAD(P)-binding Rossmann-fold domains"/>
    <property type="match status" value="1"/>
</dbReference>